<dbReference type="Pfam" id="PF06429">
    <property type="entry name" value="Flg_bbr_C"/>
    <property type="match status" value="1"/>
</dbReference>
<dbReference type="NCBIfam" id="TIGR03506">
    <property type="entry name" value="FlgEFG_subfam"/>
    <property type="match status" value="1"/>
</dbReference>
<evidence type="ECO:0000313" key="6">
    <source>
        <dbReference type="EMBL" id="VDC19439.1"/>
    </source>
</evidence>
<gene>
    <name evidence="6" type="primary">flgG_2</name>
    <name evidence="6" type="ORF">FILTAD_00376</name>
</gene>
<feature type="domain" description="Flagellar basal-body/hook protein C-terminal" evidence="4">
    <location>
        <begin position="234"/>
        <end position="275"/>
    </location>
</feature>
<dbReference type="GO" id="GO:0071978">
    <property type="term" value="P:bacterial-type flagellum-dependent swarming motility"/>
    <property type="evidence" value="ECO:0007669"/>
    <property type="project" value="TreeGrafter"/>
</dbReference>
<keyword evidence="6" id="KW-0969">Cilium</keyword>
<dbReference type="Proteomes" id="UP000270468">
    <property type="component" value="Unassembled WGS sequence"/>
</dbReference>
<evidence type="ECO:0000259" key="4">
    <source>
        <dbReference type="Pfam" id="PF06429"/>
    </source>
</evidence>
<dbReference type="InterPro" id="IPR010930">
    <property type="entry name" value="Flg_bb/hook_C_dom"/>
</dbReference>
<keyword evidence="6" id="KW-0966">Cell projection</keyword>
<dbReference type="AlphaFoldDB" id="A0A3P5WJ43"/>
<dbReference type="PROSITE" id="PS00588">
    <property type="entry name" value="FLAGELLA_BB_ROD"/>
    <property type="match status" value="1"/>
</dbReference>
<dbReference type="OrthoDB" id="9804559at2"/>
<keyword evidence="2" id="KW-0975">Bacterial flagellum</keyword>
<evidence type="ECO:0000259" key="3">
    <source>
        <dbReference type="Pfam" id="PF00460"/>
    </source>
</evidence>
<comment type="subcellular location">
    <subcellularLocation>
        <location evidence="2">Bacterial flagellum basal body</location>
    </subcellularLocation>
</comment>
<dbReference type="GO" id="GO:0009425">
    <property type="term" value="C:bacterial-type flagellum basal body"/>
    <property type="evidence" value="ECO:0007669"/>
    <property type="project" value="UniProtKB-SubCell"/>
</dbReference>
<evidence type="ECO:0000256" key="1">
    <source>
        <dbReference type="ARBA" id="ARBA00009677"/>
    </source>
</evidence>
<dbReference type="SUPFAM" id="SSF117143">
    <property type="entry name" value="Flagellar hook protein flgE"/>
    <property type="match status" value="1"/>
</dbReference>
<dbReference type="Pfam" id="PF22692">
    <property type="entry name" value="LlgE_F_G_D1"/>
    <property type="match status" value="1"/>
</dbReference>
<dbReference type="PANTHER" id="PTHR30435">
    <property type="entry name" value="FLAGELLAR PROTEIN"/>
    <property type="match status" value="1"/>
</dbReference>
<dbReference type="InterPro" id="IPR019776">
    <property type="entry name" value="Flagellar_basal_body_rod_CS"/>
</dbReference>
<sequence length="278" mass="30259">MIRTMTTATNTLAQLQSQIDIIGNNLANVSTNGFKANEAKFQELLYQQFNNDKADTAQRQSPAGIRYGSGAVLGQSQMNWKVGTLQTTGRQLDFALTSPKQYFNVIMPGDEGEQTVYTRQGNFYVSPIDNGQVMLVNGDGYPIANAQGQPITFADDVKNYTVQPGGNLKVTHANGTMDTISLGVTLMERPNLMTHLSGTYIGVPANMAELGVTEADIMTEMQGAARSVIGLENNALEASNVDYQKEMTNLINVQRSYQFNARAVTLADQMLGLINGIR</sequence>
<feature type="domain" description="Flagellar hook protein FlgE/F/G-like D1" evidence="5">
    <location>
        <begin position="102"/>
        <end position="169"/>
    </location>
</feature>
<keyword evidence="7" id="KW-1185">Reference proteome</keyword>
<evidence type="ECO:0000259" key="5">
    <source>
        <dbReference type="Pfam" id="PF22692"/>
    </source>
</evidence>
<protein>
    <submittedName>
        <fullName evidence="6">Flagellar basal-body rod protein FlgG</fullName>
    </submittedName>
</protein>
<name>A0A3P5WJ43_9BACL</name>
<dbReference type="InterPro" id="IPR001444">
    <property type="entry name" value="Flag_bb_rod_N"/>
</dbReference>
<keyword evidence="6" id="KW-0282">Flagellum</keyword>
<evidence type="ECO:0000313" key="7">
    <source>
        <dbReference type="Proteomes" id="UP000270468"/>
    </source>
</evidence>
<dbReference type="RefSeq" id="WP_124068815.1">
    <property type="nucleotide sequence ID" value="NZ_CBCRXF010000003.1"/>
</dbReference>
<evidence type="ECO:0000256" key="2">
    <source>
        <dbReference type="RuleBase" id="RU362116"/>
    </source>
</evidence>
<organism evidence="6 7">
    <name type="scientific">Filibacter tadaridae</name>
    <dbReference type="NCBI Taxonomy" id="2483811"/>
    <lineage>
        <taxon>Bacteria</taxon>
        <taxon>Bacillati</taxon>
        <taxon>Bacillota</taxon>
        <taxon>Bacilli</taxon>
        <taxon>Bacillales</taxon>
        <taxon>Caryophanaceae</taxon>
        <taxon>Filibacter</taxon>
    </lineage>
</organism>
<dbReference type="InterPro" id="IPR020013">
    <property type="entry name" value="Flagellar_FlgE/F/G"/>
</dbReference>
<dbReference type="PANTHER" id="PTHR30435:SF19">
    <property type="entry name" value="FLAGELLAR BASAL-BODY ROD PROTEIN FLGG"/>
    <property type="match status" value="1"/>
</dbReference>
<dbReference type="InterPro" id="IPR037925">
    <property type="entry name" value="FlgE/F/G-like"/>
</dbReference>
<dbReference type="InterPro" id="IPR053967">
    <property type="entry name" value="LlgE_F_G-like_D1"/>
</dbReference>
<proteinExistence type="inferred from homology"/>
<feature type="domain" description="Flagellar basal body rod protein N-terminal" evidence="3">
    <location>
        <begin position="5"/>
        <end position="35"/>
    </location>
</feature>
<dbReference type="EMBL" id="UXAV01000017">
    <property type="protein sequence ID" value="VDC19439.1"/>
    <property type="molecule type" value="Genomic_DNA"/>
</dbReference>
<dbReference type="Pfam" id="PF00460">
    <property type="entry name" value="Flg_bb_rod"/>
    <property type="match status" value="1"/>
</dbReference>
<accession>A0A3P5WJ43</accession>
<comment type="similarity">
    <text evidence="1 2">Belongs to the flagella basal body rod proteins family.</text>
</comment>
<reference evidence="6 7" key="1">
    <citation type="submission" date="2018-11" db="EMBL/GenBank/DDBJ databases">
        <authorList>
            <person name="Criscuolo A."/>
        </authorList>
    </citation>
    <scope>NUCLEOTIDE SEQUENCE [LARGE SCALE GENOMIC DNA]</scope>
    <source>
        <strain evidence="6">ATB-66</strain>
    </source>
</reference>